<dbReference type="AlphaFoldDB" id="A0A918PKI0"/>
<sequence>MTNLITADELSDFVKIVYCPTIDIKHSNKKGKWYDEAVYQEEIAGVKFDGFILDGPRANSPALIDSRYPSYTLIEGYAKSNYFVFMDDYKRTGDKENFANIIAKFHLSIVKQNRHGKGVLLTK</sequence>
<reference evidence="1" key="2">
    <citation type="submission" date="2020-09" db="EMBL/GenBank/DDBJ databases">
        <authorList>
            <person name="Sun Q."/>
            <person name="Kim S."/>
        </authorList>
    </citation>
    <scope>NUCLEOTIDE SEQUENCE</scope>
    <source>
        <strain evidence="1">KCTC 12368</strain>
    </source>
</reference>
<gene>
    <name evidence="1" type="ORF">GCM10007049_00580</name>
</gene>
<dbReference type="Proteomes" id="UP000619457">
    <property type="component" value="Unassembled WGS sequence"/>
</dbReference>
<comment type="caution">
    <text evidence="1">The sequence shown here is derived from an EMBL/GenBank/DDBJ whole genome shotgun (WGS) entry which is preliminary data.</text>
</comment>
<accession>A0A918PKI0</accession>
<evidence type="ECO:0000313" key="1">
    <source>
        <dbReference type="EMBL" id="GGZ12772.1"/>
    </source>
</evidence>
<reference evidence="1" key="1">
    <citation type="journal article" date="2014" name="Int. J. Syst. Evol. Microbiol.">
        <title>Complete genome sequence of Corynebacterium casei LMG S-19264T (=DSM 44701T), isolated from a smear-ripened cheese.</title>
        <authorList>
            <consortium name="US DOE Joint Genome Institute (JGI-PGF)"/>
            <person name="Walter F."/>
            <person name="Albersmeier A."/>
            <person name="Kalinowski J."/>
            <person name="Ruckert C."/>
        </authorList>
    </citation>
    <scope>NUCLEOTIDE SEQUENCE</scope>
    <source>
        <strain evidence="1">KCTC 12368</strain>
    </source>
</reference>
<name>A0A918PKI0_9BACT</name>
<keyword evidence="2" id="KW-1185">Reference proteome</keyword>
<protein>
    <submittedName>
        <fullName evidence="1">Uncharacterized protein</fullName>
    </submittedName>
</protein>
<evidence type="ECO:0000313" key="2">
    <source>
        <dbReference type="Proteomes" id="UP000619457"/>
    </source>
</evidence>
<dbReference type="EMBL" id="BMWX01000001">
    <property type="protein sequence ID" value="GGZ12772.1"/>
    <property type="molecule type" value="Genomic_DNA"/>
</dbReference>
<organism evidence="1 2">
    <name type="scientific">Echinicola pacifica</name>
    <dbReference type="NCBI Taxonomy" id="346377"/>
    <lineage>
        <taxon>Bacteria</taxon>
        <taxon>Pseudomonadati</taxon>
        <taxon>Bacteroidota</taxon>
        <taxon>Cytophagia</taxon>
        <taxon>Cytophagales</taxon>
        <taxon>Cyclobacteriaceae</taxon>
        <taxon>Echinicola</taxon>
    </lineage>
</organism>
<proteinExistence type="predicted"/>